<name>A0A5N5TFC5_9CRUS</name>
<reference evidence="1 2" key="1">
    <citation type="journal article" date="2019" name="PLoS Biol.">
        <title>Sex chromosomes control vertical transmission of feminizing Wolbachia symbionts in an isopod.</title>
        <authorList>
            <person name="Becking T."/>
            <person name="Chebbi M.A."/>
            <person name="Giraud I."/>
            <person name="Moumen B."/>
            <person name="Laverre T."/>
            <person name="Caubet Y."/>
            <person name="Peccoud J."/>
            <person name="Gilbert C."/>
            <person name="Cordaux R."/>
        </authorList>
    </citation>
    <scope>NUCLEOTIDE SEQUENCE [LARGE SCALE GENOMIC DNA]</scope>
    <source>
        <strain evidence="1">ANa2</strain>
        <tissue evidence="1">Whole body excluding digestive tract and cuticle</tissue>
    </source>
</reference>
<dbReference type="EMBL" id="SEYY01001377">
    <property type="protein sequence ID" value="KAB7505333.1"/>
    <property type="molecule type" value="Genomic_DNA"/>
</dbReference>
<evidence type="ECO:0008006" key="3">
    <source>
        <dbReference type="Google" id="ProtNLM"/>
    </source>
</evidence>
<accession>A0A5N5TFC5</accession>
<sequence length="239" mass="26914">MATFFGEVIFSTSRACHADPFGFYDEDEEEEETNELQMKKFEIEMSLKEEKLKINLCKFLQGCLKCNDYKEIGMIKVKKNGNDGVDTVDFRPRILKPSPLYLSNFATQILSLVNVACPILVLSSHHISKLAEVNDDNRCISYCLQSPTFTPPTDSFELLPQPSVLDSIPAAIMTASIIEDRPCLICSTYVETFSPGNVDLVAGAFEKVINLAPFSGSLYYDEKAVIQQNNKSEILYRYM</sequence>
<protein>
    <recommendedName>
        <fullName evidence="3">Proteasome assembly chaperone 1</fullName>
    </recommendedName>
</protein>
<organism evidence="1 2">
    <name type="scientific">Armadillidium nasatum</name>
    <dbReference type="NCBI Taxonomy" id="96803"/>
    <lineage>
        <taxon>Eukaryota</taxon>
        <taxon>Metazoa</taxon>
        <taxon>Ecdysozoa</taxon>
        <taxon>Arthropoda</taxon>
        <taxon>Crustacea</taxon>
        <taxon>Multicrustacea</taxon>
        <taxon>Malacostraca</taxon>
        <taxon>Eumalacostraca</taxon>
        <taxon>Peracarida</taxon>
        <taxon>Isopoda</taxon>
        <taxon>Oniscidea</taxon>
        <taxon>Crinocheta</taxon>
        <taxon>Armadillidiidae</taxon>
        <taxon>Armadillidium</taxon>
    </lineage>
</organism>
<dbReference type="Proteomes" id="UP000326759">
    <property type="component" value="Unassembled WGS sequence"/>
</dbReference>
<evidence type="ECO:0000313" key="2">
    <source>
        <dbReference type="Proteomes" id="UP000326759"/>
    </source>
</evidence>
<evidence type="ECO:0000313" key="1">
    <source>
        <dbReference type="EMBL" id="KAB7505333.1"/>
    </source>
</evidence>
<dbReference type="OrthoDB" id="17536at2759"/>
<keyword evidence="2" id="KW-1185">Reference proteome</keyword>
<gene>
    <name evidence="1" type="ORF">Anas_12624</name>
</gene>
<proteinExistence type="predicted"/>
<dbReference type="AlphaFoldDB" id="A0A5N5TFC5"/>
<comment type="caution">
    <text evidence="1">The sequence shown here is derived from an EMBL/GenBank/DDBJ whole genome shotgun (WGS) entry which is preliminary data.</text>
</comment>